<name>A0A0G2F8V3_9PEZI</name>
<evidence type="ECO:0000259" key="12">
    <source>
        <dbReference type="Pfam" id="PF01693"/>
    </source>
</evidence>
<dbReference type="FunFam" id="3.40.970.10:FF:000002">
    <property type="entry name" value="Ribonuclease H"/>
    <property type="match status" value="2"/>
</dbReference>
<feature type="region of interest" description="Disordered" evidence="11">
    <location>
        <begin position="343"/>
        <end position="388"/>
    </location>
</feature>
<reference evidence="13 14" key="2">
    <citation type="submission" date="2015-05" db="EMBL/GenBank/DDBJ databases">
        <authorList>
            <person name="Morales-Cruz A."/>
            <person name="Amrine K.C."/>
            <person name="Cantu D."/>
        </authorList>
    </citation>
    <scope>NUCLEOTIDE SEQUENCE [LARGE SCALE GENOMIC DNA]</scope>
    <source>
        <strain evidence="13">DA912</strain>
    </source>
</reference>
<evidence type="ECO:0000256" key="6">
    <source>
        <dbReference type="ARBA" id="ARBA00022722"/>
    </source>
</evidence>
<evidence type="ECO:0000256" key="11">
    <source>
        <dbReference type="SAM" id="MobiDB-lite"/>
    </source>
</evidence>
<dbReference type="SUPFAM" id="SSF55658">
    <property type="entry name" value="L9 N-domain-like"/>
    <property type="match status" value="2"/>
</dbReference>
<keyword evidence="14" id="KW-1185">Reference proteome</keyword>
<dbReference type="InterPro" id="IPR011320">
    <property type="entry name" value="RNase_H1_N"/>
</dbReference>
<evidence type="ECO:0000256" key="9">
    <source>
        <dbReference type="ARBA" id="ARBA00022801"/>
    </source>
</evidence>
<dbReference type="AlphaFoldDB" id="A0A0G2F8V3"/>
<proteinExistence type="inferred from homology"/>
<keyword evidence="7" id="KW-0479">Metal-binding</keyword>
<evidence type="ECO:0000256" key="5">
    <source>
        <dbReference type="ARBA" id="ARBA00017721"/>
    </source>
</evidence>
<feature type="compositionally biased region" description="Basic residues" evidence="11">
    <location>
        <begin position="378"/>
        <end position="388"/>
    </location>
</feature>
<evidence type="ECO:0000313" key="14">
    <source>
        <dbReference type="Proteomes" id="UP000034680"/>
    </source>
</evidence>
<dbReference type="InterPro" id="IPR037056">
    <property type="entry name" value="RNase_H1_N_sf"/>
</dbReference>
<dbReference type="OrthoDB" id="6105938at2759"/>
<gene>
    <name evidence="13" type="ORF">UCDDA912_g09421</name>
</gene>
<reference evidence="13 14" key="1">
    <citation type="submission" date="2015-05" db="EMBL/GenBank/DDBJ databases">
        <title>Distinctive expansion of gene families associated with plant cell wall degradation and secondary metabolism in the genomes of grapevine trunk pathogens.</title>
        <authorList>
            <person name="Lawrence D.P."/>
            <person name="Travadon R."/>
            <person name="Rolshausen P.E."/>
            <person name="Baumgartner K."/>
        </authorList>
    </citation>
    <scope>NUCLEOTIDE SEQUENCE [LARGE SCALE GENOMIC DNA]</scope>
    <source>
        <strain evidence="13">DA912</strain>
    </source>
</reference>
<dbReference type="GO" id="GO:0046872">
    <property type="term" value="F:metal ion binding"/>
    <property type="evidence" value="ECO:0007669"/>
    <property type="project" value="UniProtKB-KW"/>
</dbReference>
<evidence type="ECO:0000256" key="7">
    <source>
        <dbReference type="ARBA" id="ARBA00022723"/>
    </source>
</evidence>
<sequence>MGKAKKSWYAVLKGMQPGLYRSWDECKTQVDRYPGAIYMGFFSREEAINWIRSCGGDAVDTEDEQEPAATAPAQLTVTRTPLATRSINGLPSLPPSSAMSILSSPASFNPAYYAVARGRQPGLYRTWDECRAQVDGFSDARYKKFKTLTEATEFLAVYGGGGHFSQFTSQEFKPDVAASFGEEWARLSQSQGWTRGTKHYSEQRACALRNELQTHFFASSSGALPAIKNEDSEEEDADVETLAESDHRRHEAAVELHGFQSMCQAVRKSPGDTVGECKRILQQTLVNIVDLIDTRRAGREFVATWTDFEAFKRYTLSSSGGDKTIPAKEAKKDPLLKCFLQNFRRPRGHRDGGIGGGAEVKKRARSQEDDDSEDGGHQNKKARGFIKR</sequence>
<organism evidence="13 14">
    <name type="scientific">Diaporthe ampelina</name>
    <dbReference type="NCBI Taxonomy" id="1214573"/>
    <lineage>
        <taxon>Eukaryota</taxon>
        <taxon>Fungi</taxon>
        <taxon>Dikarya</taxon>
        <taxon>Ascomycota</taxon>
        <taxon>Pezizomycotina</taxon>
        <taxon>Sordariomycetes</taxon>
        <taxon>Sordariomycetidae</taxon>
        <taxon>Diaporthales</taxon>
        <taxon>Diaporthaceae</taxon>
        <taxon>Diaporthe</taxon>
    </lineage>
</organism>
<evidence type="ECO:0000256" key="4">
    <source>
        <dbReference type="ARBA" id="ARBA00012180"/>
    </source>
</evidence>
<dbReference type="Pfam" id="PF01693">
    <property type="entry name" value="Cauli_VI"/>
    <property type="match status" value="2"/>
</dbReference>
<comment type="similarity">
    <text evidence="3">Belongs to the RNase H family.</text>
</comment>
<keyword evidence="8" id="KW-0255">Endonuclease</keyword>
<dbReference type="EC" id="3.1.26.4" evidence="4"/>
<evidence type="ECO:0000256" key="2">
    <source>
        <dbReference type="ARBA" id="ARBA00004065"/>
    </source>
</evidence>
<dbReference type="Gene3D" id="3.40.970.10">
    <property type="entry name" value="Ribonuclease H1, N-terminal domain"/>
    <property type="match status" value="2"/>
</dbReference>
<evidence type="ECO:0000256" key="8">
    <source>
        <dbReference type="ARBA" id="ARBA00022759"/>
    </source>
</evidence>
<dbReference type="PANTHER" id="PTHR38846:SF1">
    <property type="entry name" value="C3H1-TYPE DOMAIN-CONTAINING PROTEIN"/>
    <property type="match status" value="1"/>
</dbReference>
<comment type="caution">
    <text evidence="13">The sequence shown here is derived from an EMBL/GenBank/DDBJ whole genome shotgun (WGS) entry which is preliminary data.</text>
</comment>
<evidence type="ECO:0000313" key="13">
    <source>
        <dbReference type="EMBL" id="KKY30641.1"/>
    </source>
</evidence>
<protein>
    <recommendedName>
        <fullName evidence="5">Ribonuclease H</fullName>
        <ecNumber evidence="4">3.1.26.4</ecNumber>
    </recommendedName>
</protein>
<evidence type="ECO:0000256" key="10">
    <source>
        <dbReference type="ARBA" id="ARBA00022842"/>
    </source>
</evidence>
<comment type="cofactor">
    <cofactor evidence="1">
        <name>Mg(2+)</name>
        <dbReference type="ChEBI" id="CHEBI:18420"/>
    </cofactor>
</comment>
<keyword evidence="9" id="KW-0378">Hydrolase</keyword>
<dbReference type="PANTHER" id="PTHR38846">
    <property type="entry name" value="C3H1-TYPE DOMAIN-CONTAINING PROTEIN"/>
    <property type="match status" value="1"/>
</dbReference>
<keyword evidence="10" id="KW-0460">Magnesium</keyword>
<feature type="domain" description="Ribonuclease H1 N-terminal" evidence="12">
    <location>
        <begin position="8"/>
        <end position="50"/>
    </location>
</feature>
<dbReference type="EMBL" id="LCUC01000459">
    <property type="protein sequence ID" value="KKY30641.1"/>
    <property type="molecule type" value="Genomic_DNA"/>
</dbReference>
<accession>A0A0G2F8V3</accession>
<dbReference type="STRING" id="1214573.A0A0G2F8V3"/>
<comment type="function">
    <text evidence="2">Endonuclease that specifically degrades the RNA of RNA-DNA hybrids.</text>
</comment>
<dbReference type="InterPro" id="IPR009027">
    <property type="entry name" value="Ribosomal_bL9/RNase_H1_N"/>
</dbReference>
<feature type="domain" description="Ribonuclease H1 N-terminal" evidence="12">
    <location>
        <begin position="112"/>
        <end position="154"/>
    </location>
</feature>
<dbReference type="GO" id="GO:0004523">
    <property type="term" value="F:RNA-DNA hybrid ribonuclease activity"/>
    <property type="evidence" value="ECO:0007669"/>
    <property type="project" value="UniProtKB-EC"/>
</dbReference>
<keyword evidence="6" id="KW-0540">Nuclease</keyword>
<evidence type="ECO:0000256" key="1">
    <source>
        <dbReference type="ARBA" id="ARBA00001946"/>
    </source>
</evidence>
<dbReference type="Proteomes" id="UP000034680">
    <property type="component" value="Unassembled WGS sequence"/>
</dbReference>
<evidence type="ECO:0000256" key="3">
    <source>
        <dbReference type="ARBA" id="ARBA00005300"/>
    </source>
</evidence>